<dbReference type="eggNOG" id="ENOG502SSXM">
    <property type="taxonomic scope" value="Eukaryota"/>
</dbReference>
<proteinExistence type="predicted"/>
<keyword evidence="2" id="KW-0732">Signal</keyword>
<name>A7S029_NEMVE</name>
<evidence type="ECO:0000256" key="1">
    <source>
        <dbReference type="SAM" id="MobiDB-lite"/>
    </source>
</evidence>
<dbReference type="CDD" id="cd22744">
    <property type="entry name" value="OTU"/>
    <property type="match status" value="1"/>
</dbReference>
<gene>
    <name evidence="4" type="ORF">NEMVEDRAFT_v1g241896</name>
</gene>
<dbReference type="InParanoid" id="A7S029"/>
<feature type="region of interest" description="Disordered" evidence="1">
    <location>
        <begin position="890"/>
        <end position="913"/>
    </location>
</feature>
<evidence type="ECO:0000259" key="3">
    <source>
        <dbReference type="PROSITE" id="PS50802"/>
    </source>
</evidence>
<reference evidence="4 5" key="1">
    <citation type="journal article" date="2007" name="Science">
        <title>Sea anemone genome reveals ancestral eumetazoan gene repertoire and genomic organization.</title>
        <authorList>
            <person name="Putnam N.H."/>
            <person name="Srivastava M."/>
            <person name="Hellsten U."/>
            <person name="Dirks B."/>
            <person name="Chapman J."/>
            <person name="Salamov A."/>
            <person name="Terry A."/>
            <person name="Shapiro H."/>
            <person name="Lindquist E."/>
            <person name="Kapitonov V.V."/>
            <person name="Jurka J."/>
            <person name="Genikhovich G."/>
            <person name="Grigoriev I.V."/>
            <person name="Lucas S.M."/>
            <person name="Steele R.E."/>
            <person name="Finnerty J.R."/>
            <person name="Technau U."/>
            <person name="Martindale M.Q."/>
            <person name="Rokhsar D.S."/>
        </authorList>
    </citation>
    <scope>NUCLEOTIDE SEQUENCE [LARGE SCALE GENOMIC DNA]</scope>
    <source>
        <strain evidence="5">CH2 X CH6</strain>
    </source>
</reference>
<keyword evidence="5" id="KW-1185">Reference proteome</keyword>
<protein>
    <recommendedName>
        <fullName evidence="3">OTU domain-containing protein</fullName>
    </recommendedName>
</protein>
<dbReference type="OMA" id="IPKVFIW"/>
<evidence type="ECO:0000256" key="2">
    <source>
        <dbReference type="SAM" id="SignalP"/>
    </source>
</evidence>
<dbReference type="HOGENOM" id="CLU_321141_0_0_1"/>
<feature type="chain" id="PRO_5002712198" description="OTU domain-containing protein" evidence="2">
    <location>
        <begin position="24"/>
        <end position="1013"/>
    </location>
</feature>
<feature type="compositionally biased region" description="Acidic residues" evidence="1">
    <location>
        <begin position="890"/>
        <end position="899"/>
    </location>
</feature>
<dbReference type="InterPro" id="IPR003323">
    <property type="entry name" value="OTU_dom"/>
</dbReference>
<dbReference type="PhylomeDB" id="A7S029"/>
<dbReference type="SUPFAM" id="SSF54001">
    <property type="entry name" value="Cysteine proteinases"/>
    <property type="match status" value="1"/>
</dbReference>
<feature type="signal peptide" evidence="2">
    <location>
        <begin position="1"/>
        <end position="23"/>
    </location>
</feature>
<feature type="domain" description="OTU" evidence="3">
    <location>
        <begin position="624"/>
        <end position="776"/>
    </location>
</feature>
<dbReference type="EMBL" id="DS469559">
    <property type="protein sequence ID" value="EDO42891.1"/>
    <property type="molecule type" value="Genomic_DNA"/>
</dbReference>
<dbReference type="GO" id="GO:0004843">
    <property type="term" value="F:cysteine-type deubiquitinase activity"/>
    <property type="evidence" value="ECO:0000318"/>
    <property type="project" value="GO_Central"/>
</dbReference>
<evidence type="ECO:0000313" key="5">
    <source>
        <dbReference type="Proteomes" id="UP000001593"/>
    </source>
</evidence>
<dbReference type="AlphaFoldDB" id="A7S029"/>
<evidence type="ECO:0000313" key="4">
    <source>
        <dbReference type="EMBL" id="EDO42891.1"/>
    </source>
</evidence>
<dbReference type="Gene3D" id="3.90.70.80">
    <property type="match status" value="1"/>
</dbReference>
<organism evidence="4 5">
    <name type="scientific">Nematostella vectensis</name>
    <name type="common">Starlet sea anemone</name>
    <dbReference type="NCBI Taxonomy" id="45351"/>
    <lineage>
        <taxon>Eukaryota</taxon>
        <taxon>Metazoa</taxon>
        <taxon>Cnidaria</taxon>
        <taxon>Anthozoa</taxon>
        <taxon>Hexacorallia</taxon>
        <taxon>Actiniaria</taxon>
        <taxon>Edwardsiidae</taxon>
        <taxon>Nematostella</taxon>
    </lineage>
</organism>
<sequence length="1013" mass="112031">MPSSDQLILVVIIITFSVPHSQSINLSDEALKLVQEIINDFNNNPTDGKFDSVIVLPSGKSAIIPKVFIWCPVQHFNLPLVCPVHKIPFFVSPFGKASKANLRMVYDIGGNVVVVQSVYRCPKPFGSLKMHKYLSAAPEVLETLAPEIVLRLPLSLHHKSGFSSALIDYLIVHICQGQTMQEIAEGIGSLHFREFVRRSAIVIGEVLDNFHTNPLYSFPSNDKLMHVFLWYFRQKKASYRAHTETLSGTTIVCDSSFSLGKRVTIKGPDDKTTDGSEMSFDGMFIALNEQGQIIEWKLDKFMPFEHKLQALKQVKERLEKRGNEISIILDPNCCQSRTKYNALFPDVQIKMGIVHALQKVAKCLPKEHPDTLVFLHKFNQIFNEDSVNNARSEPTPSPDVIEANLNVLLHNLKGTLSEELRHVLDDLRLHIRLGCLSGVPAGEGTEKIENLHRFMQKSYLSNLTVITPEMAIAVLTCLFYTWNSKKSIQSFYKGKGHKPLPLVPVEEFEVISSKKSQATPLDEEEKDKNKAEMVIQTTDGGPDSPVLVITADVIKYMISRLIHIGELVQMIRYKFKNKAFEVVNFPIFSSHRCHTVELNANPPDSPEKEKNASTLRQNLLDFGLEIDKVPGDGNCLFGSLVLQVNKASQSCADLSNHLKSIGLGKALEDDVKRLREACVQELHTNLTTYKEWIGIGDKELKGELEKFKADGFFASDIGDLCIKACVNVLQVPVIVVTSLPNSPYYPFLPVKFTTAHPVYVAFNHSSPGHYDGTKELQYGIPGQQRKKCNCGKNAGSNSPVCAVGELSHCPCAKAGLKCLPFCRCSKLLCSNKAQAEDVSCSCGITSGSKKDFVACSKTATRGRCPCIKAGFPCTSKCACGSCGNDKPVDETVEEPEEPADPSAASPARKRRKRSSFALGAWGGKTDTALKSENSVPGSDSWTDLEVICIMVCREVLEGCKVEASVHNISQIYRYLASSPNLETLGLKITTKDDTQILAKLLTLQAGQQIVDLL</sequence>
<dbReference type="Proteomes" id="UP000001593">
    <property type="component" value="Unassembled WGS sequence"/>
</dbReference>
<dbReference type="InterPro" id="IPR038765">
    <property type="entry name" value="Papain-like_cys_pep_sf"/>
</dbReference>
<accession>A7S029</accession>
<dbReference type="PROSITE" id="PS50802">
    <property type="entry name" value="OTU"/>
    <property type="match status" value="1"/>
</dbReference>
<dbReference type="STRING" id="45351.A7S029"/>